<comment type="similarity">
    <text evidence="1 6">Belongs to the peptidase M42 family.</text>
</comment>
<name>A0A933LQM3_UNCTE</name>
<feature type="active site" description="Proton acceptor" evidence="7">
    <location>
        <position position="211"/>
    </location>
</feature>
<dbReference type="CDD" id="cd05656">
    <property type="entry name" value="M42_Frv"/>
    <property type="match status" value="1"/>
</dbReference>
<evidence type="ECO:0000313" key="9">
    <source>
        <dbReference type="EMBL" id="MBI4596323.1"/>
    </source>
</evidence>
<dbReference type="Gene3D" id="3.40.630.10">
    <property type="entry name" value="Zn peptidases"/>
    <property type="match status" value="1"/>
</dbReference>
<dbReference type="PIRSF" id="PIRSF001123">
    <property type="entry name" value="PepA_GA"/>
    <property type="match status" value="1"/>
</dbReference>
<feature type="binding site" evidence="8">
    <location>
        <position position="234"/>
    </location>
    <ligand>
        <name>Zn(2+)</name>
        <dbReference type="ChEBI" id="CHEBI:29105"/>
        <label>1</label>
    </ligand>
</feature>
<feature type="binding site" evidence="8">
    <location>
        <position position="322"/>
    </location>
    <ligand>
        <name>Zn(2+)</name>
        <dbReference type="ChEBI" id="CHEBI:29105"/>
        <label>2</label>
    </ligand>
</feature>
<comment type="caution">
    <text evidence="9">The sequence shown here is derived from an EMBL/GenBank/DDBJ whole genome shotgun (WGS) entry which is preliminary data.</text>
</comment>
<accession>A0A933LQM3</accession>
<dbReference type="InterPro" id="IPR051464">
    <property type="entry name" value="Peptidase_M42_aminopept"/>
</dbReference>
<feature type="binding site" evidence="8">
    <location>
        <position position="179"/>
    </location>
    <ligand>
        <name>Zn(2+)</name>
        <dbReference type="ChEBI" id="CHEBI:29105"/>
        <label>1</label>
    </ligand>
</feature>
<dbReference type="InterPro" id="IPR023367">
    <property type="entry name" value="Peptidase_M42_dom2"/>
</dbReference>
<dbReference type="SUPFAM" id="SSF53187">
    <property type="entry name" value="Zn-dependent exopeptidases"/>
    <property type="match status" value="1"/>
</dbReference>
<dbReference type="AlphaFoldDB" id="A0A933LQM3"/>
<evidence type="ECO:0000256" key="3">
    <source>
        <dbReference type="ARBA" id="ARBA00022670"/>
    </source>
</evidence>
<keyword evidence="5" id="KW-0378">Hydrolase</keyword>
<dbReference type="GO" id="GO:0046872">
    <property type="term" value="F:metal ion binding"/>
    <property type="evidence" value="ECO:0007669"/>
    <property type="project" value="UniProtKB-UniRule"/>
</dbReference>
<dbReference type="Proteomes" id="UP000772181">
    <property type="component" value="Unassembled WGS sequence"/>
</dbReference>
<dbReference type="Pfam" id="PF05343">
    <property type="entry name" value="Peptidase_M42"/>
    <property type="match status" value="1"/>
</dbReference>
<dbReference type="InterPro" id="IPR008007">
    <property type="entry name" value="Peptidase_M42"/>
</dbReference>
<proteinExistence type="inferred from homology"/>
<dbReference type="GO" id="GO:0004177">
    <property type="term" value="F:aminopeptidase activity"/>
    <property type="evidence" value="ECO:0007669"/>
    <property type="project" value="UniProtKB-UniRule"/>
</dbReference>
<dbReference type="EMBL" id="JACQWF010000358">
    <property type="protein sequence ID" value="MBI4596323.1"/>
    <property type="molecule type" value="Genomic_DNA"/>
</dbReference>
<dbReference type="PANTHER" id="PTHR32481:SF0">
    <property type="entry name" value="AMINOPEPTIDASE YPDE-RELATED"/>
    <property type="match status" value="1"/>
</dbReference>
<dbReference type="GO" id="GO:0006508">
    <property type="term" value="P:proteolysis"/>
    <property type="evidence" value="ECO:0007669"/>
    <property type="project" value="UniProtKB-KW"/>
</dbReference>
<feature type="binding site" evidence="8">
    <location>
        <position position="65"/>
    </location>
    <ligand>
        <name>Zn(2+)</name>
        <dbReference type="ChEBI" id="CHEBI:29105"/>
        <label>1</label>
    </ligand>
</feature>
<keyword evidence="4 8" id="KW-0479">Metal-binding</keyword>
<dbReference type="PANTHER" id="PTHR32481">
    <property type="entry name" value="AMINOPEPTIDASE"/>
    <property type="match status" value="1"/>
</dbReference>
<evidence type="ECO:0000256" key="1">
    <source>
        <dbReference type="ARBA" id="ARBA00006272"/>
    </source>
</evidence>
<evidence type="ECO:0000256" key="7">
    <source>
        <dbReference type="PIRSR" id="PIRSR001123-1"/>
    </source>
</evidence>
<evidence type="ECO:0000256" key="5">
    <source>
        <dbReference type="ARBA" id="ARBA00022801"/>
    </source>
</evidence>
<dbReference type="Gene3D" id="2.40.30.40">
    <property type="entry name" value="Peptidase M42, domain 2"/>
    <property type="match status" value="1"/>
</dbReference>
<reference evidence="9" key="1">
    <citation type="submission" date="2020-07" db="EMBL/GenBank/DDBJ databases">
        <title>Huge and variable diversity of episymbiotic CPR bacteria and DPANN archaea in groundwater ecosystems.</title>
        <authorList>
            <person name="He C.Y."/>
            <person name="Keren R."/>
            <person name="Whittaker M."/>
            <person name="Farag I.F."/>
            <person name="Doudna J."/>
            <person name="Cate J.H.D."/>
            <person name="Banfield J.F."/>
        </authorList>
    </citation>
    <scope>NUCLEOTIDE SEQUENCE</scope>
    <source>
        <strain evidence="9">NC_groundwater_1482_Ag_S-0.65um_47_24</strain>
    </source>
</reference>
<evidence type="ECO:0000256" key="8">
    <source>
        <dbReference type="PIRSR" id="PIRSR001123-2"/>
    </source>
</evidence>
<evidence type="ECO:0000313" key="10">
    <source>
        <dbReference type="Proteomes" id="UP000772181"/>
    </source>
</evidence>
<sequence>MDRIKLIERLSLALGPSGHEKAVARIMRAELLQIPALETTNDHLGSLICIKRGTEAGPKIMLAAHMDEVGFMVQNITKDGFLRILPLGGWVASTAIGSRVVVEGGHGLIEGVVASVPPHFLKDRNKTEEIKVEDLLMDIGALSEKEAREDMGIAEGHFITPSPYFTVLKDKTILGKAFDDRVGCALIVELMRGLSEISHPNSIYGVGTVQEEVGMRGARTAANFIKPDVAIILEGPPADDYPGVSRDKPQGALRGGAQIRCYDPSIIVNVPLKDLAIQVAEREGIKYQLAVRTSGATDAGPIHMSNIGVPCLVLSVPVRYPHAPFGILHMGDYEQVLRLLIKLIPELTEQVVKQFTL</sequence>
<evidence type="ECO:0000256" key="6">
    <source>
        <dbReference type="PIRNR" id="PIRNR001123"/>
    </source>
</evidence>
<protein>
    <submittedName>
        <fullName evidence="9">M42 family metallopeptidase</fullName>
    </submittedName>
</protein>
<keyword evidence="2" id="KW-0031">Aminopeptidase</keyword>
<evidence type="ECO:0000256" key="4">
    <source>
        <dbReference type="ARBA" id="ARBA00022723"/>
    </source>
</evidence>
<keyword evidence="3" id="KW-0645">Protease</keyword>
<feature type="binding site" evidence="8">
    <location>
        <position position="212"/>
    </location>
    <ligand>
        <name>Zn(2+)</name>
        <dbReference type="ChEBI" id="CHEBI:29105"/>
        <label>2</label>
    </ligand>
</feature>
<gene>
    <name evidence="9" type="ORF">HY730_08115</name>
</gene>
<feature type="binding site" evidence="8">
    <location>
        <position position="179"/>
    </location>
    <ligand>
        <name>Zn(2+)</name>
        <dbReference type="ChEBI" id="CHEBI:29105"/>
        <label>2</label>
    </ligand>
</feature>
<dbReference type="SUPFAM" id="SSF101821">
    <property type="entry name" value="Aminopeptidase/glucanase lid domain"/>
    <property type="match status" value="1"/>
</dbReference>
<comment type="cofactor">
    <cofactor evidence="8">
        <name>a divalent metal cation</name>
        <dbReference type="ChEBI" id="CHEBI:60240"/>
    </cofactor>
    <text evidence="8">Binds 2 divalent metal cations per subunit.</text>
</comment>
<organism evidence="9 10">
    <name type="scientific">Tectimicrobiota bacterium</name>
    <dbReference type="NCBI Taxonomy" id="2528274"/>
    <lineage>
        <taxon>Bacteria</taxon>
        <taxon>Pseudomonadati</taxon>
        <taxon>Nitrospinota/Tectimicrobiota group</taxon>
        <taxon>Candidatus Tectimicrobiota</taxon>
    </lineage>
</organism>
<evidence type="ECO:0000256" key="2">
    <source>
        <dbReference type="ARBA" id="ARBA00022438"/>
    </source>
</evidence>